<proteinExistence type="predicted"/>
<accession>A0ABV2QBD6</accession>
<dbReference type="Proteomes" id="UP001549320">
    <property type="component" value="Unassembled WGS sequence"/>
</dbReference>
<feature type="region of interest" description="Disordered" evidence="1">
    <location>
        <begin position="101"/>
        <end position="121"/>
    </location>
</feature>
<dbReference type="EMBL" id="JBEPSH010000006">
    <property type="protein sequence ID" value="MET4578346.1"/>
    <property type="molecule type" value="Genomic_DNA"/>
</dbReference>
<protein>
    <submittedName>
        <fullName evidence="2">Uncharacterized protein</fullName>
    </submittedName>
</protein>
<comment type="caution">
    <text evidence="2">The sequence shown here is derived from an EMBL/GenBank/DDBJ whole genome shotgun (WGS) entry which is preliminary data.</text>
</comment>
<gene>
    <name evidence="2" type="ORF">ABIE13_003462</name>
</gene>
<reference evidence="2 3" key="1">
    <citation type="submission" date="2024-06" db="EMBL/GenBank/DDBJ databases">
        <title>Sorghum-associated microbial communities from plants grown in Nebraska, USA.</title>
        <authorList>
            <person name="Schachtman D."/>
        </authorList>
    </citation>
    <scope>NUCLEOTIDE SEQUENCE [LARGE SCALE GENOMIC DNA]</scope>
    <source>
        <strain evidence="2 3">2709</strain>
    </source>
</reference>
<evidence type="ECO:0000313" key="3">
    <source>
        <dbReference type="Proteomes" id="UP001549320"/>
    </source>
</evidence>
<organism evidence="2 3">
    <name type="scientific">Ottowia thiooxydans</name>
    <dbReference type="NCBI Taxonomy" id="219182"/>
    <lineage>
        <taxon>Bacteria</taxon>
        <taxon>Pseudomonadati</taxon>
        <taxon>Pseudomonadota</taxon>
        <taxon>Betaproteobacteria</taxon>
        <taxon>Burkholderiales</taxon>
        <taxon>Comamonadaceae</taxon>
        <taxon>Ottowia</taxon>
    </lineage>
</organism>
<evidence type="ECO:0000256" key="1">
    <source>
        <dbReference type="SAM" id="MobiDB-lite"/>
    </source>
</evidence>
<name>A0ABV2QBD6_9BURK</name>
<sequence>MTGMAWAWAWAERSNGPNQVPRPFGRAEERRARGGQEHCKRLLLRELACGSCLSVLSEAKVASSAAPPLDRAPEGAWSEAEGRGQWGRLFSAYSILAEPDGRPQKRVGALPGAHPGLRPIR</sequence>
<keyword evidence="3" id="KW-1185">Reference proteome</keyword>
<evidence type="ECO:0000313" key="2">
    <source>
        <dbReference type="EMBL" id="MET4578346.1"/>
    </source>
</evidence>